<dbReference type="Gene3D" id="3.30.70.270">
    <property type="match status" value="1"/>
</dbReference>
<dbReference type="EC" id="2.7.7.65" evidence="3"/>
<dbReference type="GO" id="GO:0052621">
    <property type="term" value="F:diguanylate cyclase activity"/>
    <property type="evidence" value="ECO:0007669"/>
    <property type="project" value="UniProtKB-EC"/>
</dbReference>
<dbReference type="PANTHER" id="PTHR45138">
    <property type="entry name" value="REGULATORY COMPONENTS OF SENSORY TRANSDUCTION SYSTEM"/>
    <property type="match status" value="1"/>
</dbReference>
<dbReference type="RefSeq" id="WP_089359027.1">
    <property type="nucleotide sequence ID" value="NZ_FZOG01000001.1"/>
</dbReference>
<dbReference type="InterPro" id="IPR029787">
    <property type="entry name" value="Nucleotide_cyclase"/>
</dbReference>
<keyword evidence="5" id="KW-0472">Membrane</keyword>
<dbReference type="Pfam" id="PF00990">
    <property type="entry name" value="GGDEF"/>
    <property type="match status" value="1"/>
</dbReference>
<sequence>MPNTDVARFQANQRRMMAVLVVLVLVMAVIVGSALWMVVRQAETLATPALHSELWRSHQANAQIRRTLSAALAYKQGNISADDLTVQIQVLRSITRTFEKQHVFRFLPVRRPSAEQALNQVIQLSKDWDERAAWGDPIGADIIADEISQQLPGLLEPMIDVLVSANISLSNELDDDRQKLHSSFLYLGWSLLGLLIGSALLVARLIVSYLQVRQLSLRLGDLNQNLEARVEERTQELSEEQALLNYILEASPSDVALLNAKDSQVHFVNERLLKRSGIKQQQDFSINALFAHPGEGERFHEALEARRQINDWEALLAGEQPYWGVVSGRVLDQIGRTSYLIWSYDISVRKQMEQELLTLANTDSLTGINNRHAFMQLAEDSLKLNHRYRRQCAALMIDIDHFKQINDVHGHQVGDLALQAAAQTLVNGLREVDVLGRLGGEEFAILLPETDFTQARQVAERLRKNIENMQVLLPSQNTLSMTVSIGLAMNTSQESLDHLLGRADSALYQAKTNGRNRLETAGEAAFRQKL</sequence>
<dbReference type="CDD" id="cd01949">
    <property type="entry name" value="GGDEF"/>
    <property type="match status" value="1"/>
</dbReference>
<keyword evidence="5" id="KW-1133">Transmembrane helix</keyword>
<gene>
    <name evidence="7" type="ORF">SAMN05216255_1109</name>
</gene>
<name>A0A239AF65_9PSED</name>
<dbReference type="PROSITE" id="PS50887">
    <property type="entry name" value="GGDEF"/>
    <property type="match status" value="1"/>
</dbReference>
<evidence type="ECO:0000256" key="3">
    <source>
        <dbReference type="ARBA" id="ARBA00012528"/>
    </source>
</evidence>
<dbReference type="Gene3D" id="3.30.450.20">
    <property type="entry name" value="PAS domain"/>
    <property type="match status" value="1"/>
</dbReference>
<dbReference type="GO" id="GO:0043709">
    <property type="term" value="P:cell adhesion involved in single-species biofilm formation"/>
    <property type="evidence" value="ECO:0007669"/>
    <property type="project" value="TreeGrafter"/>
</dbReference>
<dbReference type="AlphaFoldDB" id="A0A239AF65"/>
<dbReference type="InterPro" id="IPR000160">
    <property type="entry name" value="GGDEF_dom"/>
</dbReference>
<keyword evidence="8" id="KW-1185">Reference proteome</keyword>
<dbReference type="EMBL" id="FZOG01000001">
    <property type="protein sequence ID" value="SNR93694.1"/>
    <property type="molecule type" value="Genomic_DNA"/>
</dbReference>
<dbReference type="Proteomes" id="UP000242915">
    <property type="component" value="Unassembled WGS sequence"/>
</dbReference>
<dbReference type="NCBIfam" id="TIGR00254">
    <property type="entry name" value="GGDEF"/>
    <property type="match status" value="1"/>
</dbReference>
<protein>
    <recommendedName>
        <fullName evidence="3">diguanylate cyclase</fullName>
        <ecNumber evidence="3">2.7.7.65</ecNumber>
    </recommendedName>
</protein>
<evidence type="ECO:0000313" key="7">
    <source>
        <dbReference type="EMBL" id="SNR93694.1"/>
    </source>
</evidence>
<evidence type="ECO:0000313" key="8">
    <source>
        <dbReference type="Proteomes" id="UP000242915"/>
    </source>
</evidence>
<evidence type="ECO:0000256" key="5">
    <source>
        <dbReference type="SAM" id="Phobius"/>
    </source>
</evidence>
<keyword evidence="5" id="KW-0812">Transmembrane</keyword>
<dbReference type="FunFam" id="3.30.70.270:FF:000001">
    <property type="entry name" value="Diguanylate cyclase domain protein"/>
    <property type="match status" value="1"/>
</dbReference>
<feature type="domain" description="GGDEF" evidence="6">
    <location>
        <begin position="390"/>
        <end position="523"/>
    </location>
</feature>
<dbReference type="GO" id="GO:1902201">
    <property type="term" value="P:negative regulation of bacterial-type flagellum-dependent cell motility"/>
    <property type="evidence" value="ECO:0007669"/>
    <property type="project" value="TreeGrafter"/>
</dbReference>
<proteinExistence type="predicted"/>
<dbReference type="GO" id="GO:0005886">
    <property type="term" value="C:plasma membrane"/>
    <property type="evidence" value="ECO:0007669"/>
    <property type="project" value="UniProtKB-SubCell"/>
</dbReference>
<dbReference type="InterPro" id="IPR043128">
    <property type="entry name" value="Rev_trsase/Diguanyl_cyclase"/>
</dbReference>
<dbReference type="InterPro" id="IPR050469">
    <property type="entry name" value="Diguanylate_Cyclase"/>
</dbReference>
<feature type="transmembrane region" description="Helical" evidence="5">
    <location>
        <begin position="18"/>
        <end position="39"/>
    </location>
</feature>
<accession>A0A239AF65</accession>
<evidence type="ECO:0000259" key="6">
    <source>
        <dbReference type="PROSITE" id="PS50887"/>
    </source>
</evidence>
<dbReference type="SMART" id="SM00267">
    <property type="entry name" value="GGDEF"/>
    <property type="match status" value="1"/>
</dbReference>
<dbReference type="SUPFAM" id="SSF55073">
    <property type="entry name" value="Nucleotide cyclase"/>
    <property type="match status" value="1"/>
</dbReference>
<evidence type="ECO:0000256" key="1">
    <source>
        <dbReference type="ARBA" id="ARBA00001946"/>
    </source>
</evidence>
<organism evidence="7 8">
    <name type="scientific">Pseudomonas segetis</name>
    <dbReference type="NCBI Taxonomy" id="298908"/>
    <lineage>
        <taxon>Bacteria</taxon>
        <taxon>Pseudomonadati</taxon>
        <taxon>Pseudomonadota</taxon>
        <taxon>Gammaproteobacteria</taxon>
        <taxon>Pseudomonadales</taxon>
        <taxon>Pseudomonadaceae</taxon>
        <taxon>Pseudomonas</taxon>
    </lineage>
</organism>
<evidence type="ECO:0000256" key="2">
    <source>
        <dbReference type="ARBA" id="ARBA00004533"/>
    </source>
</evidence>
<evidence type="ECO:0000256" key="4">
    <source>
        <dbReference type="ARBA" id="ARBA00034247"/>
    </source>
</evidence>
<reference evidence="8" key="1">
    <citation type="submission" date="2017-06" db="EMBL/GenBank/DDBJ databases">
        <authorList>
            <person name="Varghese N."/>
            <person name="Submissions S."/>
        </authorList>
    </citation>
    <scope>NUCLEOTIDE SEQUENCE [LARGE SCALE GENOMIC DNA]</scope>
    <source>
        <strain evidence="8">CIP 108523</strain>
    </source>
</reference>
<dbReference type="PANTHER" id="PTHR45138:SF9">
    <property type="entry name" value="DIGUANYLATE CYCLASE DGCM-RELATED"/>
    <property type="match status" value="1"/>
</dbReference>
<comment type="cofactor">
    <cofactor evidence="1">
        <name>Mg(2+)</name>
        <dbReference type="ChEBI" id="CHEBI:18420"/>
    </cofactor>
</comment>
<comment type="catalytic activity">
    <reaction evidence="4">
        <text>2 GTP = 3',3'-c-di-GMP + 2 diphosphate</text>
        <dbReference type="Rhea" id="RHEA:24898"/>
        <dbReference type="ChEBI" id="CHEBI:33019"/>
        <dbReference type="ChEBI" id="CHEBI:37565"/>
        <dbReference type="ChEBI" id="CHEBI:58805"/>
        <dbReference type="EC" id="2.7.7.65"/>
    </reaction>
</comment>
<comment type="subcellular location">
    <subcellularLocation>
        <location evidence="2">Cell inner membrane</location>
    </subcellularLocation>
</comment>
<feature type="transmembrane region" description="Helical" evidence="5">
    <location>
        <begin position="184"/>
        <end position="207"/>
    </location>
</feature>